<dbReference type="PROSITE" id="PS50995">
    <property type="entry name" value="HTH_MARR_2"/>
    <property type="match status" value="1"/>
</dbReference>
<dbReference type="InterPro" id="IPR052526">
    <property type="entry name" value="HTH-type_Bedaq_tolerance"/>
</dbReference>
<feature type="domain" description="HTH marR-type" evidence="1">
    <location>
        <begin position="1"/>
        <end position="140"/>
    </location>
</feature>
<name>A0ABV8EQR1_9ACTN</name>
<dbReference type="SMART" id="SM00347">
    <property type="entry name" value="HTH_MARR"/>
    <property type="match status" value="1"/>
</dbReference>
<protein>
    <submittedName>
        <fullName evidence="2">MarR family winged helix-turn-helix transcriptional regulator</fullName>
    </submittedName>
</protein>
<dbReference type="RefSeq" id="WP_352010563.1">
    <property type="nucleotide sequence ID" value="NZ_JBHSBC010000001.1"/>
</dbReference>
<dbReference type="Proteomes" id="UP001595698">
    <property type="component" value="Unassembled WGS sequence"/>
</dbReference>
<dbReference type="EMBL" id="JBHSBC010000001">
    <property type="protein sequence ID" value="MFC3978659.1"/>
    <property type="molecule type" value="Genomic_DNA"/>
</dbReference>
<dbReference type="Pfam" id="PF01047">
    <property type="entry name" value="MarR"/>
    <property type="match status" value="1"/>
</dbReference>
<dbReference type="Gene3D" id="1.10.10.10">
    <property type="entry name" value="Winged helix-like DNA-binding domain superfamily/Winged helix DNA-binding domain"/>
    <property type="match status" value="1"/>
</dbReference>
<accession>A0ABV8EQR1</accession>
<dbReference type="PANTHER" id="PTHR39515:SF2">
    <property type="entry name" value="HTH-TYPE TRANSCRIPTIONAL REGULATOR RV0880"/>
    <property type="match status" value="1"/>
</dbReference>
<dbReference type="PANTHER" id="PTHR39515">
    <property type="entry name" value="CONSERVED PROTEIN"/>
    <property type="match status" value="1"/>
</dbReference>
<dbReference type="InterPro" id="IPR000835">
    <property type="entry name" value="HTH_MarR-typ"/>
</dbReference>
<sequence>MSPHESSDGLDVEALALAVERFTGVFIRLASVERMSFTTLGVLHTLAGRGPLRLSELKESEQVTQPAITQLVTRLERDGLVRRRPDPTDGRAVLVHITPAGAEIVHSRRENRIARLAELARHLDAGQRRAIAEALPALSEMSALAVRPPDEPPPAAGDR</sequence>
<evidence type="ECO:0000259" key="1">
    <source>
        <dbReference type="PROSITE" id="PS50995"/>
    </source>
</evidence>
<evidence type="ECO:0000313" key="3">
    <source>
        <dbReference type="Proteomes" id="UP001595698"/>
    </source>
</evidence>
<keyword evidence="3" id="KW-1185">Reference proteome</keyword>
<comment type="caution">
    <text evidence="2">The sequence shown here is derived from an EMBL/GenBank/DDBJ whole genome shotgun (WGS) entry which is preliminary data.</text>
</comment>
<proteinExistence type="predicted"/>
<reference evidence="3" key="1">
    <citation type="journal article" date="2019" name="Int. J. Syst. Evol. Microbiol.">
        <title>The Global Catalogue of Microorganisms (GCM) 10K type strain sequencing project: providing services to taxonomists for standard genome sequencing and annotation.</title>
        <authorList>
            <consortium name="The Broad Institute Genomics Platform"/>
            <consortium name="The Broad Institute Genome Sequencing Center for Infectious Disease"/>
            <person name="Wu L."/>
            <person name="Ma J."/>
        </authorList>
    </citation>
    <scope>NUCLEOTIDE SEQUENCE [LARGE SCALE GENOMIC DNA]</scope>
    <source>
        <strain evidence="3">TBRC 7912</strain>
    </source>
</reference>
<dbReference type="PRINTS" id="PR00598">
    <property type="entry name" value="HTHMARR"/>
</dbReference>
<dbReference type="SUPFAM" id="SSF46785">
    <property type="entry name" value="Winged helix' DNA-binding domain"/>
    <property type="match status" value="1"/>
</dbReference>
<dbReference type="InterPro" id="IPR036388">
    <property type="entry name" value="WH-like_DNA-bd_sf"/>
</dbReference>
<organism evidence="2 3">
    <name type="scientific">Streptosporangium jomthongense</name>
    <dbReference type="NCBI Taxonomy" id="1193683"/>
    <lineage>
        <taxon>Bacteria</taxon>
        <taxon>Bacillati</taxon>
        <taxon>Actinomycetota</taxon>
        <taxon>Actinomycetes</taxon>
        <taxon>Streptosporangiales</taxon>
        <taxon>Streptosporangiaceae</taxon>
        <taxon>Streptosporangium</taxon>
    </lineage>
</organism>
<evidence type="ECO:0000313" key="2">
    <source>
        <dbReference type="EMBL" id="MFC3978659.1"/>
    </source>
</evidence>
<gene>
    <name evidence="2" type="ORF">ACFOYY_00885</name>
</gene>
<dbReference type="InterPro" id="IPR036390">
    <property type="entry name" value="WH_DNA-bd_sf"/>
</dbReference>